<feature type="chain" id="PRO_5001577050" description="Alginate export domain-containing protein" evidence="1">
    <location>
        <begin position="25"/>
        <end position="432"/>
    </location>
</feature>
<dbReference type="eggNOG" id="COG3103">
    <property type="taxonomic scope" value="Bacteria"/>
</dbReference>
<accession>A0A059L1T5</accession>
<feature type="signal peptide" evidence="1">
    <location>
        <begin position="1"/>
        <end position="24"/>
    </location>
</feature>
<dbReference type="Proteomes" id="UP000026739">
    <property type="component" value="Unassembled WGS sequence"/>
</dbReference>
<evidence type="ECO:0000313" key="2">
    <source>
        <dbReference type="EMBL" id="KDD68075.1"/>
    </source>
</evidence>
<evidence type="ECO:0000313" key="3">
    <source>
        <dbReference type="Proteomes" id="UP000026739"/>
    </source>
</evidence>
<reference evidence="2 3" key="1">
    <citation type="submission" date="2013-12" db="EMBL/GenBank/DDBJ databases">
        <authorList>
            <person name="Formusa P.A."/>
            <person name="Habash M."/>
            <person name="Lee H."/>
            <person name="Trevors J.T."/>
        </authorList>
    </citation>
    <scope>NUCLEOTIDE SEQUENCE [LARGE SCALE GENOMIC DNA]</scope>
    <source>
        <strain evidence="2 3">PD30</strain>
    </source>
</reference>
<dbReference type="EMBL" id="AZQQ01000080">
    <property type="protein sequence ID" value="KDD68075.1"/>
    <property type="molecule type" value="Genomic_DNA"/>
</dbReference>
<comment type="caution">
    <text evidence="2">The sequence shown here is derived from an EMBL/GenBank/DDBJ whole genome shotgun (WGS) entry which is preliminary data.</text>
</comment>
<organism evidence="2 3">
    <name type="scientific">Pseudomonas mandelii PD30</name>
    <dbReference type="NCBI Taxonomy" id="1419583"/>
    <lineage>
        <taxon>Bacteria</taxon>
        <taxon>Pseudomonadati</taxon>
        <taxon>Pseudomonadota</taxon>
        <taxon>Gammaproteobacteria</taxon>
        <taxon>Pseudomonadales</taxon>
        <taxon>Pseudomonadaceae</taxon>
        <taxon>Pseudomonas</taxon>
    </lineage>
</organism>
<proteinExistence type="predicted"/>
<sequence length="432" mass="48818">MQGSSFSRTAWAVLACMAAPPALAELTVDDFKPDYADAEVGVATALRLHGDDQVTQKAVYFKANLEDNWDGGYYKAKGRVRYDARYDGNNPYSERARDKYRFDADWRHLYWGQSVGDGEVTIGWQQVVWGRADELRVLDQVNPVDYRDGLTPLLEDSRIAVPMVRFAQPVGEWELEALWVTDFVKNQPPVAGSEFDAPLFAVPDPQYFLLDSKPGYDGDEGFSYGLSANGRIGSVDTSFVALNARQKDPVYAVEGLADDGRTRLERQFPRYTMGGAGLAIDAGHSIVVRSEIAWFDNWRVTNPTRAYGADSTPMVKSLLGVDYLLRDWLISLQWQEQQLLDWQDGMLQDKREHLFTLSAEGTHWQDRLKSRLVVAASPPFKDDALLQGIFTYKPVDWIKLGLEVDVFFGKPDKTFGEYDNRDQVRLSAGYLF</sequence>
<gene>
    <name evidence="2" type="ORF">V466_16920</name>
</gene>
<evidence type="ECO:0000256" key="1">
    <source>
        <dbReference type="SAM" id="SignalP"/>
    </source>
</evidence>
<dbReference type="RefSeq" id="WP_033058201.1">
    <property type="nucleotide sequence ID" value="NZ_AZQQ01000080.1"/>
</dbReference>
<name>A0A059L1T5_9PSED</name>
<keyword evidence="1" id="KW-0732">Signal</keyword>
<dbReference type="AlphaFoldDB" id="A0A059L1T5"/>
<protein>
    <recommendedName>
        <fullName evidence="4">Alginate export domain-containing protein</fullName>
    </recommendedName>
</protein>
<evidence type="ECO:0008006" key="4">
    <source>
        <dbReference type="Google" id="ProtNLM"/>
    </source>
</evidence>